<dbReference type="GO" id="GO:0008021">
    <property type="term" value="C:synaptic vesicle"/>
    <property type="evidence" value="ECO:0007669"/>
    <property type="project" value="UniProtKB-SubCell"/>
</dbReference>
<keyword evidence="11 18" id="KW-1133">Transmembrane helix</keyword>
<dbReference type="GO" id="GO:0005776">
    <property type="term" value="C:autophagosome"/>
    <property type="evidence" value="ECO:0007669"/>
    <property type="project" value="UniProtKB-SubCell"/>
</dbReference>
<keyword evidence="14 18" id="KW-0472">Membrane</keyword>
<comment type="similarity">
    <text evidence="8">Belongs to the TMEM134/TMEM230 family.</text>
</comment>
<proteinExistence type="inferred from homology"/>
<accession>A0A914YUD2</accession>
<evidence type="ECO:0000313" key="20">
    <source>
        <dbReference type="WBParaSite" id="PSU_v2.g3273.t1"/>
    </source>
</evidence>
<dbReference type="GO" id="GO:0005770">
    <property type="term" value="C:late endosome"/>
    <property type="evidence" value="ECO:0007669"/>
    <property type="project" value="UniProtKB-SubCell"/>
</dbReference>
<dbReference type="GO" id="GO:0016020">
    <property type="term" value="C:membrane"/>
    <property type="evidence" value="ECO:0007669"/>
    <property type="project" value="UniProtKB-SubCell"/>
</dbReference>
<keyword evidence="12" id="KW-0770">Synapse</keyword>
<dbReference type="PANTHER" id="PTHR15664:SF6">
    <property type="entry name" value="TRANSMEMBRANE PROTEIN 230"/>
    <property type="match status" value="1"/>
</dbReference>
<evidence type="ECO:0000256" key="12">
    <source>
        <dbReference type="ARBA" id="ARBA00023018"/>
    </source>
</evidence>
<reference evidence="20" key="1">
    <citation type="submission" date="2022-11" db="UniProtKB">
        <authorList>
            <consortium name="WormBaseParasite"/>
        </authorList>
    </citation>
    <scope>IDENTIFICATION</scope>
</reference>
<evidence type="ECO:0000256" key="5">
    <source>
        <dbReference type="ARBA" id="ARBA00004419"/>
    </source>
</evidence>
<dbReference type="GO" id="GO:0005769">
    <property type="term" value="C:early endosome"/>
    <property type="evidence" value="ECO:0007669"/>
    <property type="project" value="UniProtKB-SubCell"/>
</dbReference>
<feature type="transmembrane region" description="Helical" evidence="18">
    <location>
        <begin position="74"/>
        <end position="94"/>
    </location>
</feature>
<keyword evidence="13" id="KW-0333">Golgi apparatus</keyword>
<evidence type="ECO:0000256" key="1">
    <source>
        <dbReference type="ARBA" id="ARBA00004141"/>
    </source>
</evidence>
<evidence type="ECO:0000256" key="16">
    <source>
        <dbReference type="ARBA" id="ARBA00024003"/>
    </source>
</evidence>
<keyword evidence="10" id="KW-0967">Endosome</keyword>
<dbReference type="InterPro" id="IPR008590">
    <property type="entry name" value="TMEM_230/134"/>
</dbReference>
<dbReference type="Proteomes" id="UP000887577">
    <property type="component" value="Unplaced"/>
</dbReference>
<evidence type="ECO:0000256" key="13">
    <source>
        <dbReference type="ARBA" id="ARBA00023034"/>
    </source>
</evidence>
<dbReference type="InterPro" id="IPR044234">
    <property type="entry name" value="TMEM230"/>
</dbReference>
<dbReference type="GO" id="GO:0005794">
    <property type="term" value="C:Golgi apparatus"/>
    <property type="evidence" value="ECO:0007669"/>
    <property type="project" value="UniProtKB-SubCell"/>
</dbReference>
<dbReference type="Pfam" id="PF05915">
    <property type="entry name" value="TMEM_230_134"/>
    <property type="match status" value="1"/>
</dbReference>
<evidence type="ECO:0000256" key="18">
    <source>
        <dbReference type="SAM" id="Phobius"/>
    </source>
</evidence>
<evidence type="ECO:0000256" key="4">
    <source>
        <dbReference type="ARBA" id="ARBA00004412"/>
    </source>
</evidence>
<dbReference type="WBParaSite" id="PSU_v2.g3273.t1">
    <property type="protein sequence ID" value="PSU_v2.g3273.t1"/>
    <property type="gene ID" value="PSU_v2.g3273"/>
</dbReference>
<evidence type="ECO:0000256" key="9">
    <source>
        <dbReference type="ARBA" id="ARBA00022692"/>
    </source>
</evidence>
<evidence type="ECO:0000256" key="2">
    <source>
        <dbReference type="ARBA" id="ARBA00004172"/>
    </source>
</evidence>
<dbReference type="GO" id="GO:0055037">
    <property type="term" value="C:recycling endosome"/>
    <property type="evidence" value="ECO:0007669"/>
    <property type="project" value="UniProtKB-SubCell"/>
</dbReference>
<dbReference type="AlphaFoldDB" id="A0A914YUD2"/>
<evidence type="ECO:0000256" key="10">
    <source>
        <dbReference type="ARBA" id="ARBA00022753"/>
    </source>
</evidence>
<sequence length="115" mass="13413">MSLRKNFYKHLKEEEDDDDSHGDQSFNRFQFQAKTEIEIPWKGILLACALTVIGISLLVFSFSSYRLKDTSDDFPYPTLILGCIAFIPGSYHLWIAYHAYNRTPGFYFEDIPNFD</sequence>
<keyword evidence="9 18" id="KW-0812">Transmembrane</keyword>
<evidence type="ECO:0000256" key="3">
    <source>
        <dbReference type="ARBA" id="ARBA00004234"/>
    </source>
</evidence>
<evidence type="ECO:0000256" key="6">
    <source>
        <dbReference type="ARBA" id="ARBA00004601"/>
    </source>
</evidence>
<comment type="subcellular location">
    <subcellularLocation>
        <location evidence="5">Cytoplasmic vesicle</location>
        <location evidence="5">Autophagosome</location>
    </subcellularLocation>
    <subcellularLocation>
        <location evidence="3">Cytoplasmic vesicle</location>
        <location evidence="3">Secretory vesicle</location>
        <location evidence="3">Synaptic vesicle</location>
    </subcellularLocation>
    <subcellularLocation>
        <location evidence="4">Early endosome</location>
    </subcellularLocation>
    <subcellularLocation>
        <location evidence="6">Golgi apparatus</location>
        <location evidence="6">trans-Golgi network</location>
    </subcellularLocation>
    <subcellularLocation>
        <location evidence="7">Late endosome</location>
    </subcellularLocation>
    <subcellularLocation>
        <location evidence="1">Membrane</location>
        <topology evidence="1">Multi-pass membrane protein</topology>
    </subcellularLocation>
    <subcellularLocation>
        <location evidence="2">Recycling endosome</location>
    </subcellularLocation>
</comment>
<protein>
    <recommendedName>
        <fullName evidence="17">Transmembrane protein 230</fullName>
    </recommendedName>
</protein>
<name>A0A914YUD2_9BILA</name>
<dbReference type="PANTHER" id="PTHR15664">
    <property type="entry name" value="C20ORF30 PROTEIN"/>
    <property type="match status" value="1"/>
</dbReference>
<feature type="transmembrane region" description="Helical" evidence="18">
    <location>
        <begin position="44"/>
        <end position="62"/>
    </location>
</feature>
<evidence type="ECO:0000256" key="15">
    <source>
        <dbReference type="ARBA" id="ARBA00023329"/>
    </source>
</evidence>
<organism evidence="19 20">
    <name type="scientific">Panagrolaimus superbus</name>
    <dbReference type="NCBI Taxonomy" id="310955"/>
    <lineage>
        <taxon>Eukaryota</taxon>
        <taxon>Metazoa</taxon>
        <taxon>Ecdysozoa</taxon>
        <taxon>Nematoda</taxon>
        <taxon>Chromadorea</taxon>
        <taxon>Rhabditida</taxon>
        <taxon>Tylenchina</taxon>
        <taxon>Panagrolaimomorpha</taxon>
        <taxon>Panagrolaimoidea</taxon>
        <taxon>Panagrolaimidae</taxon>
        <taxon>Panagrolaimus</taxon>
    </lineage>
</organism>
<evidence type="ECO:0000256" key="7">
    <source>
        <dbReference type="ARBA" id="ARBA00004603"/>
    </source>
</evidence>
<evidence type="ECO:0000313" key="19">
    <source>
        <dbReference type="Proteomes" id="UP000887577"/>
    </source>
</evidence>
<comment type="function">
    <text evidence="16">Involved in trafficking and recycling of synaptic vesicles.</text>
</comment>
<keyword evidence="15" id="KW-0968">Cytoplasmic vesicle</keyword>
<evidence type="ECO:0000256" key="17">
    <source>
        <dbReference type="ARBA" id="ARBA00024088"/>
    </source>
</evidence>
<keyword evidence="19" id="KW-1185">Reference proteome</keyword>
<evidence type="ECO:0000256" key="8">
    <source>
        <dbReference type="ARBA" id="ARBA00007743"/>
    </source>
</evidence>
<evidence type="ECO:0000256" key="11">
    <source>
        <dbReference type="ARBA" id="ARBA00022989"/>
    </source>
</evidence>
<evidence type="ECO:0000256" key="14">
    <source>
        <dbReference type="ARBA" id="ARBA00023136"/>
    </source>
</evidence>